<evidence type="ECO:0000313" key="2">
    <source>
        <dbReference type="EMBL" id="MFD2742089.1"/>
    </source>
</evidence>
<dbReference type="InterPro" id="IPR036291">
    <property type="entry name" value="NAD(P)-bd_dom_sf"/>
</dbReference>
<evidence type="ECO:0000313" key="3">
    <source>
        <dbReference type="Proteomes" id="UP001597418"/>
    </source>
</evidence>
<keyword evidence="2" id="KW-0560">Oxidoreductase</keyword>
<dbReference type="PANTHER" id="PTHR47129:SF1">
    <property type="entry name" value="NMRA-LIKE DOMAIN-CONTAINING PROTEIN"/>
    <property type="match status" value="1"/>
</dbReference>
<proteinExistence type="predicted"/>
<dbReference type="InterPro" id="IPR008030">
    <property type="entry name" value="NmrA-like"/>
</dbReference>
<gene>
    <name evidence="2" type="ORF">ACFSQ6_01625</name>
</gene>
<feature type="domain" description="NmrA-like" evidence="1">
    <location>
        <begin position="2"/>
        <end position="237"/>
    </location>
</feature>
<evidence type="ECO:0000259" key="1">
    <source>
        <dbReference type="Pfam" id="PF05368"/>
    </source>
</evidence>
<dbReference type="Proteomes" id="UP001597418">
    <property type="component" value="Unassembled WGS sequence"/>
</dbReference>
<protein>
    <submittedName>
        <fullName evidence="2">SDR family oxidoreductase</fullName>
        <ecNumber evidence="2">1.6.5.2</ecNumber>
    </submittedName>
</protein>
<keyword evidence="3" id="KW-1185">Reference proteome</keyword>
<dbReference type="Pfam" id="PF05368">
    <property type="entry name" value="NmrA"/>
    <property type="match status" value="1"/>
</dbReference>
<dbReference type="RefSeq" id="WP_066753473.1">
    <property type="nucleotide sequence ID" value="NZ_JBHUMB010000005.1"/>
</dbReference>
<accession>A0ABW5UBE7</accession>
<sequence>MKIAVTGATGQLGRLVVEKLKQADATVIALARNPQQANDLGVEVRAFDYDQPAHMEEALAGVDRLLLISSNEIGKRLQHHESVIHAAKKAGVSQLVFTSLVNVDHSTLNLAGEYLASEKSLKAAGIPYTILRNAWYTENYAASATNAVAAGAFIGSAGDGKISSASREDLAEAAVAVLLGADHEGKVYELAGDQAYTLADLAAAISEFTGKDVPYRNLPEAAYKSALVSHHVPEDFAGLIASWDVSASKGDLYSEDKTLSKLIGRPTTAMKDTVKAALS</sequence>
<dbReference type="SUPFAM" id="SSF51735">
    <property type="entry name" value="NAD(P)-binding Rossmann-fold domains"/>
    <property type="match status" value="1"/>
</dbReference>
<dbReference type="CDD" id="cd05269">
    <property type="entry name" value="TMR_SDR_a"/>
    <property type="match status" value="1"/>
</dbReference>
<dbReference type="Gene3D" id="3.40.50.720">
    <property type="entry name" value="NAD(P)-binding Rossmann-like Domain"/>
    <property type="match status" value="1"/>
</dbReference>
<reference evidence="3" key="1">
    <citation type="journal article" date="2019" name="Int. J. Syst. Evol. Microbiol.">
        <title>The Global Catalogue of Microorganisms (GCM) 10K type strain sequencing project: providing services to taxonomists for standard genome sequencing and annotation.</title>
        <authorList>
            <consortium name="The Broad Institute Genomics Platform"/>
            <consortium name="The Broad Institute Genome Sequencing Center for Infectious Disease"/>
            <person name="Wu L."/>
            <person name="Ma J."/>
        </authorList>
    </citation>
    <scope>NUCLEOTIDE SEQUENCE [LARGE SCALE GENOMIC DNA]</scope>
    <source>
        <strain evidence="3">KCTC 42247</strain>
    </source>
</reference>
<organism evidence="2 3">
    <name type="scientific">Sphingobacterium populi</name>
    <dbReference type="NCBI Taxonomy" id="1812824"/>
    <lineage>
        <taxon>Bacteria</taxon>
        <taxon>Pseudomonadati</taxon>
        <taxon>Bacteroidota</taxon>
        <taxon>Sphingobacteriia</taxon>
        <taxon>Sphingobacteriales</taxon>
        <taxon>Sphingobacteriaceae</taxon>
        <taxon>Sphingobacterium</taxon>
    </lineage>
</organism>
<comment type="caution">
    <text evidence="2">The sequence shown here is derived from an EMBL/GenBank/DDBJ whole genome shotgun (WGS) entry which is preliminary data.</text>
</comment>
<dbReference type="InterPro" id="IPR052718">
    <property type="entry name" value="NmrA-type_oxidoreductase"/>
</dbReference>
<dbReference type="GO" id="GO:0003955">
    <property type="term" value="F:NAD(P)H dehydrogenase (quinone) activity"/>
    <property type="evidence" value="ECO:0007669"/>
    <property type="project" value="UniProtKB-EC"/>
</dbReference>
<dbReference type="EMBL" id="JBHUMB010000005">
    <property type="protein sequence ID" value="MFD2742089.1"/>
    <property type="molecule type" value="Genomic_DNA"/>
</dbReference>
<name>A0ABW5UBE7_9SPHI</name>
<dbReference type="PANTHER" id="PTHR47129">
    <property type="entry name" value="QUINONE OXIDOREDUCTASE 2"/>
    <property type="match status" value="1"/>
</dbReference>
<dbReference type="EC" id="1.6.5.2" evidence="2"/>
<dbReference type="Gene3D" id="3.90.25.10">
    <property type="entry name" value="UDP-galactose 4-epimerase, domain 1"/>
    <property type="match status" value="1"/>
</dbReference>